<proteinExistence type="predicted"/>
<evidence type="ECO:0000256" key="1">
    <source>
        <dbReference type="SAM" id="MobiDB-lite"/>
    </source>
</evidence>
<feature type="region of interest" description="Disordered" evidence="1">
    <location>
        <begin position="1"/>
        <end position="31"/>
    </location>
</feature>
<protein>
    <submittedName>
        <fullName evidence="2">Uncharacterized protein</fullName>
    </submittedName>
</protein>
<dbReference type="EMBL" id="GBRH01233835">
    <property type="protein sequence ID" value="JAD64060.1"/>
    <property type="molecule type" value="Transcribed_RNA"/>
</dbReference>
<name>A0A0A9BSA6_ARUDO</name>
<reference evidence="2" key="2">
    <citation type="journal article" date="2015" name="Data Brief">
        <title>Shoot transcriptome of the giant reed, Arundo donax.</title>
        <authorList>
            <person name="Barrero R.A."/>
            <person name="Guerrero F.D."/>
            <person name="Moolhuijzen P."/>
            <person name="Goolsby J.A."/>
            <person name="Tidwell J."/>
            <person name="Bellgard S.E."/>
            <person name="Bellgard M.I."/>
        </authorList>
    </citation>
    <scope>NUCLEOTIDE SEQUENCE</scope>
    <source>
        <tissue evidence="2">Shoot tissue taken approximately 20 cm above the soil surface</tissue>
    </source>
</reference>
<reference evidence="2" key="1">
    <citation type="submission" date="2014-09" db="EMBL/GenBank/DDBJ databases">
        <authorList>
            <person name="Magalhaes I.L.F."/>
            <person name="Oliveira U."/>
            <person name="Santos F.R."/>
            <person name="Vidigal T.H.D.A."/>
            <person name="Brescovit A.D."/>
            <person name="Santos A.J."/>
        </authorList>
    </citation>
    <scope>NUCLEOTIDE SEQUENCE</scope>
    <source>
        <tissue evidence="2">Shoot tissue taken approximately 20 cm above the soil surface</tissue>
    </source>
</reference>
<evidence type="ECO:0000313" key="2">
    <source>
        <dbReference type="EMBL" id="JAD64060.1"/>
    </source>
</evidence>
<dbReference type="AlphaFoldDB" id="A0A0A9BSA6"/>
<accession>A0A0A9BSA6</accession>
<sequence>MSSTMEVAAGTGSASWRRRRRGVVADGGGSRRGWPMASGSWWGGYRRWGRGRQMGRAGCWLPS</sequence>
<organism evidence="2">
    <name type="scientific">Arundo donax</name>
    <name type="common">Giant reed</name>
    <name type="synonym">Donax arundinaceus</name>
    <dbReference type="NCBI Taxonomy" id="35708"/>
    <lineage>
        <taxon>Eukaryota</taxon>
        <taxon>Viridiplantae</taxon>
        <taxon>Streptophyta</taxon>
        <taxon>Embryophyta</taxon>
        <taxon>Tracheophyta</taxon>
        <taxon>Spermatophyta</taxon>
        <taxon>Magnoliopsida</taxon>
        <taxon>Liliopsida</taxon>
        <taxon>Poales</taxon>
        <taxon>Poaceae</taxon>
        <taxon>PACMAD clade</taxon>
        <taxon>Arundinoideae</taxon>
        <taxon>Arundineae</taxon>
        <taxon>Arundo</taxon>
    </lineage>
</organism>